<dbReference type="EMBL" id="JAJSOF020000033">
    <property type="protein sequence ID" value="KAJ4429548.1"/>
    <property type="molecule type" value="Genomic_DNA"/>
</dbReference>
<evidence type="ECO:0000256" key="1">
    <source>
        <dbReference type="SAM" id="Phobius"/>
    </source>
</evidence>
<keyword evidence="1" id="KW-1133">Transmembrane helix</keyword>
<keyword evidence="3" id="KW-1185">Reference proteome</keyword>
<accession>A0ABQ8S6J4</accession>
<evidence type="ECO:0000313" key="2">
    <source>
        <dbReference type="EMBL" id="KAJ4429548.1"/>
    </source>
</evidence>
<comment type="caution">
    <text evidence="2">The sequence shown here is derived from an EMBL/GenBank/DDBJ whole genome shotgun (WGS) entry which is preliminary data.</text>
</comment>
<keyword evidence="1" id="KW-0472">Membrane</keyword>
<keyword evidence="1" id="KW-0812">Transmembrane</keyword>
<sequence>MSCKRRVISVVRHNSCNNQQRRGNATAFLSRRLENLEFDTGRVSTHASAKPNAKVISRNIQCLEELQVSPYIPEEYNHFYDDILNCPVTKDDADAENYGVVLQIQLPFARRAAGFEYSRPICSSTIDVETSQPTNKLGGLLNRSLSRTLSAKIRPRRDYHSAHVNSTSQQVFLLNYRICMFHVFLTLTGFFLNFEFYLRVLKEALKKLNHEIRLAVILPVVLYGSETWTLTLREEQNLRVFENKVLRKIFEAKRDEVTGDWRKLHNAELHALYSSPDIIKNIKSRRLRWAGHVARIEC</sequence>
<evidence type="ECO:0000313" key="3">
    <source>
        <dbReference type="Proteomes" id="UP001148838"/>
    </source>
</evidence>
<gene>
    <name evidence="2" type="ORF">ANN_21717</name>
</gene>
<protein>
    <submittedName>
        <fullName evidence="2">Uncharacterized protein</fullName>
    </submittedName>
</protein>
<reference evidence="2 3" key="1">
    <citation type="journal article" date="2022" name="Allergy">
        <title>Genome assembly and annotation of Periplaneta americana reveal a comprehensive cockroach allergen profile.</title>
        <authorList>
            <person name="Wang L."/>
            <person name="Xiong Q."/>
            <person name="Saelim N."/>
            <person name="Wang L."/>
            <person name="Nong W."/>
            <person name="Wan A.T."/>
            <person name="Shi M."/>
            <person name="Liu X."/>
            <person name="Cao Q."/>
            <person name="Hui J.H.L."/>
            <person name="Sookrung N."/>
            <person name="Leung T.F."/>
            <person name="Tungtrongchitr A."/>
            <person name="Tsui S.K.W."/>
        </authorList>
    </citation>
    <scope>NUCLEOTIDE SEQUENCE [LARGE SCALE GENOMIC DNA]</scope>
    <source>
        <strain evidence="2">PWHHKU_190912</strain>
    </source>
</reference>
<name>A0ABQ8S6J4_PERAM</name>
<proteinExistence type="predicted"/>
<dbReference type="Proteomes" id="UP001148838">
    <property type="component" value="Unassembled WGS sequence"/>
</dbReference>
<feature type="transmembrane region" description="Helical" evidence="1">
    <location>
        <begin position="174"/>
        <end position="198"/>
    </location>
</feature>
<organism evidence="2 3">
    <name type="scientific">Periplaneta americana</name>
    <name type="common">American cockroach</name>
    <name type="synonym">Blatta americana</name>
    <dbReference type="NCBI Taxonomy" id="6978"/>
    <lineage>
        <taxon>Eukaryota</taxon>
        <taxon>Metazoa</taxon>
        <taxon>Ecdysozoa</taxon>
        <taxon>Arthropoda</taxon>
        <taxon>Hexapoda</taxon>
        <taxon>Insecta</taxon>
        <taxon>Pterygota</taxon>
        <taxon>Neoptera</taxon>
        <taxon>Polyneoptera</taxon>
        <taxon>Dictyoptera</taxon>
        <taxon>Blattodea</taxon>
        <taxon>Blattoidea</taxon>
        <taxon>Blattidae</taxon>
        <taxon>Blattinae</taxon>
        <taxon>Periplaneta</taxon>
    </lineage>
</organism>